<proteinExistence type="inferred from homology"/>
<dbReference type="InterPro" id="IPR010998">
    <property type="entry name" value="Integrase_recombinase_N"/>
</dbReference>
<sequence length="350" mass="39373">MKRANGSGSIVKLSGPRRRPYAVRVSYRDKYGKIKQVALSYHSKAAEAQAALDAYNQSRAAGLIAAPEQLAMTVSQVYEYWSGREYKRLNPASVTSHKAAWNKRVSRFAGKKMRDMTLDQWQSILDEDEENGLSQSLINNDAMLIKALYRYSMERDIVAKDYSKYLDIPSVDAKRAKGAFSDMQMAKLEQLAQDGFPWADTALMLCYTGFRISEFLELTVFSYHADGDYLQGGKKTRAGKDRIVPVHPKIKPYLLSWIKRGGDTIISVDGAPMTAQQYRTVAFPAIAEALGTPEATPHWCRHTFATRLHAAGVDELTIKWLIGHSTESNITQHYTHATIELLQRAMRKLA</sequence>
<reference evidence="5 6" key="1">
    <citation type="submission" date="2024-03" db="EMBL/GenBank/DDBJ databases">
        <title>Human intestinal bacterial collection.</title>
        <authorList>
            <person name="Pauvert C."/>
            <person name="Hitch T.C.A."/>
            <person name="Clavel T."/>
        </authorList>
    </citation>
    <scope>NUCLEOTIDE SEQUENCE [LARGE SCALE GENOMIC DNA]</scope>
    <source>
        <strain evidence="5 6">CLA-AP-H29</strain>
    </source>
</reference>
<evidence type="ECO:0000313" key="6">
    <source>
        <dbReference type="Proteomes" id="UP001464378"/>
    </source>
</evidence>
<evidence type="ECO:0000313" key="5">
    <source>
        <dbReference type="EMBL" id="MEQ2444570.1"/>
    </source>
</evidence>
<evidence type="ECO:0000256" key="3">
    <source>
        <dbReference type="ARBA" id="ARBA00023172"/>
    </source>
</evidence>
<dbReference type="InterPro" id="IPR050090">
    <property type="entry name" value="Tyrosine_recombinase_XerCD"/>
</dbReference>
<protein>
    <submittedName>
        <fullName evidence="5">Site-specific integrase</fullName>
    </submittedName>
</protein>
<dbReference type="Gene3D" id="1.10.443.10">
    <property type="entry name" value="Intergrase catalytic core"/>
    <property type="match status" value="1"/>
</dbReference>
<keyword evidence="3" id="KW-0233">DNA recombination</keyword>
<dbReference type="SUPFAM" id="SSF56349">
    <property type="entry name" value="DNA breaking-rejoining enzymes"/>
    <property type="match status" value="1"/>
</dbReference>
<keyword evidence="6" id="KW-1185">Reference proteome</keyword>
<keyword evidence="2" id="KW-0238">DNA-binding</keyword>
<dbReference type="Pfam" id="PF00589">
    <property type="entry name" value="Phage_integrase"/>
    <property type="match status" value="1"/>
</dbReference>
<name>A0ABV1ECX8_9FIRM</name>
<organism evidence="5 6">
    <name type="scientific">Pseudoflavonifractor intestinihominis</name>
    <dbReference type="NCBI Taxonomy" id="3133171"/>
    <lineage>
        <taxon>Bacteria</taxon>
        <taxon>Bacillati</taxon>
        <taxon>Bacillota</taxon>
        <taxon>Clostridia</taxon>
        <taxon>Eubacteriales</taxon>
        <taxon>Oscillospiraceae</taxon>
        <taxon>Pseudoflavonifractor</taxon>
    </lineage>
</organism>
<dbReference type="Gene3D" id="1.10.150.130">
    <property type="match status" value="1"/>
</dbReference>
<dbReference type="RefSeq" id="WP_349232357.1">
    <property type="nucleotide sequence ID" value="NZ_JBBMFK010000027.1"/>
</dbReference>
<dbReference type="PANTHER" id="PTHR30349:SF41">
    <property type="entry name" value="INTEGRASE_RECOMBINASE PROTEIN MJ0367-RELATED"/>
    <property type="match status" value="1"/>
</dbReference>
<dbReference type="InterPro" id="IPR002104">
    <property type="entry name" value="Integrase_catalytic"/>
</dbReference>
<feature type="domain" description="Tyr recombinase" evidence="4">
    <location>
        <begin position="175"/>
        <end position="347"/>
    </location>
</feature>
<evidence type="ECO:0000259" key="4">
    <source>
        <dbReference type="PROSITE" id="PS51898"/>
    </source>
</evidence>
<dbReference type="EMBL" id="JBBMFK010000027">
    <property type="protein sequence ID" value="MEQ2444570.1"/>
    <property type="molecule type" value="Genomic_DNA"/>
</dbReference>
<dbReference type="PROSITE" id="PS51898">
    <property type="entry name" value="TYR_RECOMBINASE"/>
    <property type="match status" value="1"/>
</dbReference>
<dbReference type="Proteomes" id="UP001464378">
    <property type="component" value="Unassembled WGS sequence"/>
</dbReference>
<dbReference type="CDD" id="cd00397">
    <property type="entry name" value="DNA_BRE_C"/>
    <property type="match status" value="1"/>
</dbReference>
<evidence type="ECO:0000256" key="1">
    <source>
        <dbReference type="ARBA" id="ARBA00008857"/>
    </source>
</evidence>
<comment type="caution">
    <text evidence="5">The sequence shown here is derived from an EMBL/GenBank/DDBJ whole genome shotgun (WGS) entry which is preliminary data.</text>
</comment>
<gene>
    <name evidence="5" type="ORF">WMO64_13975</name>
</gene>
<dbReference type="InterPro" id="IPR011010">
    <property type="entry name" value="DNA_brk_join_enz"/>
</dbReference>
<dbReference type="PANTHER" id="PTHR30349">
    <property type="entry name" value="PHAGE INTEGRASE-RELATED"/>
    <property type="match status" value="1"/>
</dbReference>
<dbReference type="InterPro" id="IPR013762">
    <property type="entry name" value="Integrase-like_cat_sf"/>
</dbReference>
<accession>A0ABV1ECX8</accession>
<comment type="similarity">
    <text evidence="1">Belongs to the 'phage' integrase family.</text>
</comment>
<evidence type="ECO:0000256" key="2">
    <source>
        <dbReference type="ARBA" id="ARBA00023125"/>
    </source>
</evidence>